<proteinExistence type="predicted"/>
<sequence length="88" mass="10443">MSLVFCLENILKIGEEFNSWEDTNRFLDEYALSKGFAIRKCHEDYITLNDSSQRLVRRTYSCTLSENYRPNKVTDISKQRQRTSNLKI</sequence>
<dbReference type="OrthoDB" id="2351294at2759"/>
<protein>
    <recommendedName>
        <fullName evidence="3">FAR1 domain-containing protein</fullName>
    </recommendedName>
</protein>
<name>A0A397T5E8_9GLOM</name>
<reference evidence="1 2" key="1">
    <citation type="submission" date="2018-06" db="EMBL/GenBank/DDBJ databases">
        <title>Comparative genomics reveals the genomic features of Rhizophagus irregularis, R. cerebriforme, R. diaphanum and Gigaspora rosea, and their symbiotic lifestyle signature.</title>
        <authorList>
            <person name="Morin E."/>
            <person name="San Clemente H."/>
            <person name="Chen E.C.H."/>
            <person name="De La Providencia I."/>
            <person name="Hainaut M."/>
            <person name="Kuo A."/>
            <person name="Kohler A."/>
            <person name="Murat C."/>
            <person name="Tang N."/>
            <person name="Roy S."/>
            <person name="Loubradou J."/>
            <person name="Henrissat B."/>
            <person name="Grigoriev I.V."/>
            <person name="Corradi N."/>
            <person name="Roux C."/>
            <person name="Martin F.M."/>
        </authorList>
    </citation>
    <scope>NUCLEOTIDE SEQUENCE [LARGE SCALE GENOMIC DNA]</scope>
    <source>
        <strain evidence="1 2">DAOM 227022</strain>
    </source>
</reference>
<dbReference type="AlphaFoldDB" id="A0A397T5E8"/>
<dbReference type="Proteomes" id="UP000265703">
    <property type="component" value="Unassembled WGS sequence"/>
</dbReference>
<accession>A0A397T5E8</accession>
<organism evidence="1 2">
    <name type="scientific">Glomus cerebriforme</name>
    <dbReference type="NCBI Taxonomy" id="658196"/>
    <lineage>
        <taxon>Eukaryota</taxon>
        <taxon>Fungi</taxon>
        <taxon>Fungi incertae sedis</taxon>
        <taxon>Mucoromycota</taxon>
        <taxon>Glomeromycotina</taxon>
        <taxon>Glomeromycetes</taxon>
        <taxon>Glomerales</taxon>
        <taxon>Glomeraceae</taxon>
        <taxon>Glomus</taxon>
    </lineage>
</organism>
<evidence type="ECO:0000313" key="1">
    <source>
        <dbReference type="EMBL" id="RIA92539.1"/>
    </source>
</evidence>
<evidence type="ECO:0008006" key="3">
    <source>
        <dbReference type="Google" id="ProtNLM"/>
    </source>
</evidence>
<comment type="caution">
    <text evidence="1">The sequence shown here is derived from an EMBL/GenBank/DDBJ whole genome shotgun (WGS) entry which is preliminary data.</text>
</comment>
<evidence type="ECO:0000313" key="2">
    <source>
        <dbReference type="Proteomes" id="UP000265703"/>
    </source>
</evidence>
<keyword evidence="2" id="KW-1185">Reference proteome</keyword>
<dbReference type="EMBL" id="QKYT01000124">
    <property type="protein sequence ID" value="RIA92539.1"/>
    <property type="molecule type" value="Genomic_DNA"/>
</dbReference>
<gene>
    <name evidence="1" type="ORF">C1645_820560</name>
</gene>